<dbReference type="Pfam" id="PF14644">
    <property type="entry name" value="DUF4456"/>
    <property type="match status" value="1"/>
</dbReference>
<feature type="compositionally biased region" description="Acidic residues" evidence="1">
    <location>
        <begin position="1184"/>
        <end position="1193"/>
    </location>
</feature>
<evidence type="ECO:0000259" key="2">
    <source>
        <dbReference type="Pfam" id="PF14643"/>
    </source>
</evidence>
<proteinExistence type="predicted"/>
<sequence length="1274" mass="142425">SPPPSPQLFNHKEDFRLANDVREADEEHALDRLRHAADERELESSFAKALKLLDKIESEYRVYHATASRAADKHPVTVDDEHRHYTFLLCSRFGLVPAKDMLFPTESLDVNLSDKKPDKTVAVAPVEADPAATSPDASPASPDDAGAEEKKDDAAAATATLDGDDSPPKGEPILDENGEPVLDEEGNPTFSPAPPSPAPAPPSPTPPALEKAEVLWTEDIVTTYNTSASRYEYGIKIEPSAMVEEFLAPPPADAEDESLPQAFPVLAKTVKTEEQLAQEEEDRRLAEEAKLAAEAEKKKAAKGKKGKKAAEPEPEPEDEDADLGEPTFFDNSTGFELLPDDVIVSMSEKERNAYIDNHDNSFIPLQQDEVDRCSDETFAQYVKAVTAINERRETKAQIMKDAMLKADSLPVDKDGKACIVFTMLPAGGISGYVSSLRESLLGIMEDDSLKRKIKMDDLCEERKEDFSEELDERLRLHWPRKGRTETKYRQPREGELVAHRQKSARFLRQFYKRLDEQEAAFSQLSVDVRAHSDTFQSNVSDLSDTLKDQASLAALQGVEMRAKKFLADFKPDCEDFGEVLETYLEGEPQKLGNTISELIRLTKTFDNGGDYDQQEVDDLKELLVEPREKLDAKVVIRTAEVESVSEYQMEATKIIKVFKQEYEKCLQELSLKEGLGKKYGAPRRNAQERLRTEVTRDEYSAANVDKLLSKLAKLCEAAKSNKQVQFTAEEAGDDDDEEEKLPVAVRIKHVLLHVRAAIFRRVKYLEFNQSKEEDIGAEEDVGVDMEEEAAGVEHEVEDAMIVGTFAMAIKKLQDMCKQETYDLYAGEGKTDLLGDAGVPESLAKWLANNWIKVLGSDDEILNEAITVCVDGKDTYTVKYTDGLEEKKVPAVLINEYGVKPIRAPEPPQHREGSRVQVRFQCHREKARRRLRAQVEKLELIVAKTPVPPNPTWLGAPSAQVVDVMRRCQKESTEVRRKSEAGFQKLLDIWESARTKHTNALRPQLGSPDAKEELEKLVAKENKRGLEVRAAVNKFKTKLLAMETESAQKTVARLVSVVSGSMTLLDKMVLREDLLPLPGDELILPKRKSLKRLRKAAHGANAVAAGGEDGGEDGGGAPEVGVGGRKWNRREWESLDLEDMTANMIKCMPPPPELTEEEKAAKEKEKEEREKAKAKAAKGKKGAPVEEEEEEDSEMNAVEKWAKGISEQHFESFVTTAHRCLVKKSGEELMKYSEFYKEGTDKIDEKFTVLEQKEEAWAVKWAGLVDDLTSMNDDA</sequence>
<dbReference type="InterPro" id="IPR027914">
    <property type="entry name" value="DUF4456"/>
</dbReference>
<dbReference type="PANTHER" id="PTHR21444">
    <property type="entry name" value="COILED-COIL DOMAIN-CONTAINING PROTEIN 180"/>
    <property type="match status" value="1"/>
</dbReference>
<feature type="compositionally biased region" description="Basic and acidic residues" evidence="1">
    <location>
        <begin position="1156"/>
        <end position="1172"/>
    </location>
</feature>
<feature type="domain" description="DUF4456" evidence="3">
    <location>
        <begin position="920"/>
        <end position="1094"/>
    </location>
</feature>
<feature type="region of interest" description="Disordered" evidence="1">
    <location>
        <begin position="1101"/>
        <end position="1122"/>
    </location>
</feature>
<feature type="compositionally biased region" description="Acidic residues" evidence="1">
    <location>
        <begin position="312"/>
        <end position="323"/>
    </location>
</feature>
<feature type="compositionally biased region" description="Basic and acidic residues" evidence="1">
    <location>
        <begin position="281"/>
        <end position="298"/>
    </location>
</feature>
<gene>
    <name evidence="4" type="ORF">TeGR_g12711</name>
</gene>
<feature type="compositionally biased region" description="Gly residues" evidence="1">
    <location>
        <begin position="1112"/>
        <end position="1122"/>
    </location>
</feature>
<dbReference type="Pfam" id="PF14643">
    <property type="entry name" value="DUF4455"/>
    <property type="match status" value="1"/>
</dbReference>
<dbReference type="EMBL" id="BRYB01002536">
    <property type="protein sequence ID" value="GMI21305.1"/>
    <property type="molecule type" value="Genomic_DNA"/>
</dbReference>
<feature type="compositionally biased region" description="Acidic residues" evidence="1">
    <location>
        <begin position="173"/>
        <end position="186"/>
    </location>
</feature>
<feature type="region of interest" description="Disordered" evidence="1">
    <location>
        <begin position="126"/>
        <end position="209"/>
    </location>
</feature>
<evidence type="ECO:0000256" key="1">
    <source>
        <dbReference type="SAM" id="MobiDB-lite"/>
    </source>
</evidence>
<dbReference type="Proteomes" id="UP001165060">
    <property type="component" value="Unassembled WGS sequence"/>
</dbReference>
<evidence type="ECO:0000313" key="5">
    <source>
        <dbReference type="Proteomes" id="UP001165060"/>
    </source>
</evidence>
<feature type="non-terminal residue" evidence="4">
    <location>
        <position position="1"/>
    </location>
</feature>
<protein>
    <submittedName>
        <fullName evidence="4">Uncharacterized protein</fullName>
    </submittedName>
</protein>
<evidence type="ECO:0000313" key="4">
    <source>
        <dbReference type="EMBL" id="GMI21305.1"/>
    </source>
</evidence>
<dbReference type="InterPro" id="IPR028089">
    <property type="entry name" value="DUF4455"/>
</dbReference>
<accession>A0ABQ6M7W7</accession>
<name>A0ABQ6M7W7_9STRA</name>
<feature type="compositionally biased region" description="Low complexity" evidence="1">
    <location>
        <begin position="126"/>
        <end position="144"/>
    </location>
</feature>
<keyword evidence="5" id="KW-1185">Reference proteome</keyword>
<comment type="caution">
    <text evidence="4">The sequence shown here is derived from an EMBL/GenBank/DDBJ whole genome shotgun (WGS) entry which is preliminary data.</text>
</comment>
<feature type="region of interest" description="Disordered" evidence="1">
    <location>
        <begin position="275"/>
        <end position="330"/>
    </location>
</feature>
<reference evidence="4 5" key="1">
    <citation type="journal article" date="2023" name="Commun. Biol.">
        <title>Genome analysis of Parmales, the sister group of diatoms, reveals the evolutionary specialization of diatoms from phago-mixotrophs to photoautotrophs.</title>
        <authorList>
            <person name="Ban H."/>
            <person name="Sato S."/>
            <person name="Yoshikawa S."/>
            <person name="Yamada K."/>
            <person name="Nakamura Y."/>
            <person name="Ichinomiya M."/>
            <person name="Sato N."/>
            <person name="Blanc-Mathieu R."/>
            <person name="Endo H."/>
            <person name="Kuwata A."/>
            <person name="Ogata H."/>
        </authorList>
    </citation>
    <scope>NUCLEOTIDE SEQUENCE [LARGE SCALE GENOMIC DNA]</scope>
</reference>
<evidence type="ECO:0000259" key="3">
    <source>
        <dbReference type="Pfam" id="PF14644"/>
    </source>
</evidence>
<feature type="compositionally biased region" description="Pro residues" evidence="1">
    <location>
        <begin position="191"/>
        <end position="207"/>
    </location>
</feature>
<organism evidence="4 5">
    <name type="scientific">Tetraparma gracilis</name>
    <dbReference type="NCBI Taxonomy" id="2962635"/>
    <lineage>
        <taxon>Eukaryota</taxon>
        <taxon>Sar</taxon>
        <taxon>Stramenopiles</taxon>
        <taxon>Ochrophyta</taxon>
        <taxon>Bolidophyceae</taxon>
        <taxon>Parmales</taxon>
        <taxon>Triparmaceae</taxon>
        <taxon>Tetraparma</taxon>
    </lineage>
</organism>
<feature type="region of interest" description="Disordered" evidence="1">
    <location>
        <begin position="1146"/>
        <end position="1195"/>
    </location>
</feature>
<dbReference type="PANTHER" id="PTHR21444:SF14">
    <property type="entry name" value="COILED-COIL DOMAIN-CONTAINING PROTEIN 180"/>
    <property type="match status" value="1"/>
</dbReference>
<feature type="domain" description="DUF4455" evidence="2">
    <location>
        <begin position="10"/>
        <end position="97"/>
    </location>
</feature>